<keyword evidence="3" id="KW-0378">Hydrolase</keyword>
<keyword evidence="4" id="KW-0788">Thiol protease</keyword>
<dbReference type="InterPro" id="IPR007422">
    <property type="entry name" value="Peptidase_Prp"/>
</dbReference>
<evidence type="ECO:0000256" key="4">
    <source>
        <dbReference type="ARBA" id="ARBA00022807"/>
    </source>
</evidence>
<reference evidence="7 8" key="1">
    <citation type="submission" date="2020-01" db="EMBL/GenBank/DDBJ databases">
        <authorList>
            <person name="Gulvik C.A."/>
            <person name="Batra D.G."/>
        </authorList>
    </citation>
    <scope>NUCLEOTIDE SEQUENCE [LARGE SCALE GENOMIC DNA]</scope>
    <source>
        <strain evidence="7 8">W9323</strain>
    </source>
</reference>
<keyword evidence="8" id="KW-1185">Reference proteome</keyword>
<gene>
    <name evidence="7" type="ORF">GXN76_06200</name>
</gene>
<keyword evidence="1" id="KW-0690">Ribosome biogenesis</keyword>
<evidence type="ECO:0000256" key="2">
    <source>
        <dbReference type="ARBA" id="ARBA00022670"/>
    </source>
</evidence>
<evidence type="ECO:0000256" key="3">
    <source>
        <dbReference type="ARBA" id="ARBA00022801"/>
    </source>
</evidence>
<proteinExistence type="inferred from homology"/>
<dbReference type="AlphaFoldDB" id="A0A7D4B243"/>
<protein>
    <recommendedName>
        <fullName evidence="6">Ribosomal processing cysteine protease Prp</fullName>
    </recommendedName>
</protein>
<dbReference type="GO" id="GO:0042254">
    <property type="term" value="P:ribosome biogenesis"/>
    <property type="evidence" value="ECO:0007669"/>
    <property type="project" value="UniProtKB-KW"/>
</dbReference>
<dbReference type="GO" id="GO:0006508">
    <property type="term" value="P:proteolysis"/>
    <property type="evidence" value="ECO:0007669"/>
    <property type="project" value="UniProtKB-KW"/>
</dbReference>
<dbReference type="GO" id="GO:0008234">
    <property type="term" value="F:cysteine-type peptidase activity"/>
    <property type="evidence" value="ECO:0007669"/>
    <property type="project" value="UniProtKB-KW"/>
</dbReference>
<evidence type="ECO:0000256" key="6">
    <source>
        <dbReference type="ARBA" id="ARBA00044538"/>
    </source>
</evidence>
<keyword evidence="2 7" id="KW-0645">Protease</keyword>
<dbReference type="Gene3D" id="3.30.70.1490">
    <property type="entry name" value="Cysteine protease Prp"/>
    <property type="match status" value="1"/>
</dbReference>
<sequence>MIRIRIKREESGRVDSVSIRGHADYGAYGQDIVCAAVSGIAIGTTHAAKALLNVVIYQDDAKEGKLDLFVPGELDTDRKERVQFLLDAMTVSLHSVADSYGDYVIIHDD</sequence>
<dbReference type="PANTHER" id="PTHR39178">
    <property type="entry name" value="HYPOTHETICAL RIBOSOME-ASSOCIATED PROTEIN"/>
    <property type="match status" value="1"/>
</dbReference>
<accession>A0A7D4B243</accession>
<dbReference type="CDD" id="cd16332">
    <property type="entry name" value="Prp-like"/>
    <property type="match status" value="1"/>
</dbReference>
<dbReference type="Proteomes" id="UP000503088">
    <property type="component" value="Chromosome"/>
</dbReference>
<organism evidence="7 8">
    <name type="scientific">Kroppenstedtia pulmonis</name>
    <dbReference type="NCBI Taxonomy" id="1380685"/>
    <lineage>
        <taxon>Bacteria</taxon>
        <taxon>Bacillati</taxon>
        <taxon>Bacillota</taxon>
        <taxon>Bacilli</taxon>
        <taxon>Bacillales</taxon>
        <taxon>Thermoactinomycetaceae</taxon>
        <taxon>Kroppenstedtia</taxon>
    </lineage>
</organism>
<evidence type="ECO:0000313" key="8">
    <source>
        <dbReference type="Proteomes" id="UP000503088"/>
    </source>
</evidence>
<dbReference type="SUPFAM" id="SSF118010">
    <property type="entry name" value="TM1457-like"/>
    <property type="match status" value="1"/>
</dbReference>
<dbReference type="Pfam" id="PF04327">
    <property type="entry name" value="Peptidase_Prp"/>
    <property type="match status" value="1"/>
</dbReference>
<dbReference type="PANTHER" id="PTHR39178:SF1">
    <property type="entry name" value="RIBOSOMAL-PROCESSING CYSTEINE PROTEASE PRP"/>
    <property type="match status" value="1"/>
</dbReference>
<evidence type="ECO:0000256" key="5">
    <source>
        <dbReference type="ARBA" id="ARBA00044503"/>
    </source>
</evidence>
<dbReference type="EMBL" id="CP048104">
    <property type="protein sequence ID" value="QKG84106.1"/>
    <property type="molecule type" value="Genomic_DNA"/>
</dbReference>
<comment type="similarity">
    <text evidence="5">Belongs to the Prp family.</text>
</comment>
<dbReference type="RefSeq" id="WP_173221482.1">
    <property type="nucleotide sequence ID" value="NZ_CP048104.1"/>
</dbReference>
<dbReference type="KEGG" id="kpul:GXN76_06200"/>
<evidence type="ECO:0000256" key="1">
    <source>
        <dbReference type="ARBA" id="ARBA00022517"/>
    </source>
</evidence>
<dbReference type="InterPro" id="IPR036764">
    <property type="entry name" value="Peptidase_Prp_sf"/>
</dbReference>
<evidence type="ECO:0000313" key="7">
    <source>
        <dbReference type="EMBL" id="QKG84106.1"/>
    </source>
</evidence>
<name>A0A7D4B243_9BACL</name>